<evidence type="ECO:0000256" key="4">
    <source>
        <dbReference type="ARBA" id="ARBA00022989"/>
    </source>
</evidence>
<dbReference type="GO" id="GO:0000329">
    <property type="term" value="C:fungal-type vacuole membrane"/>
    <property type="evidence" value="ECO:0007669"/>
    <property type="project" value="TreeGrafter"/>
</dbReference>
<comment type="caution">
    <text evidence="8">The sequence shown here is derived from an EMBL/GenBank/DDBJ whole genome shotgun (WGS) entry which is preliminary data.</text>
</comment>
<evidence type="ECO:0000256" key="1">
    <source>
        <dbReference type="ARBA" id="ARBA00004141"/>
    </source>
</evidence>
<feature type="transmembrane region" description="Helical" evidence="6">
    <location>
        <begin position="183"/>
        <end position="202"/>
    </location>
</feature>
<dbReference type="EMBL" id="MCGR01000013">
    <property type="protein sequence ID" value="ORY87422.1"/>
    <property type="molecule type" value="Genomic_DNA"/>
</dbReference>
<feature type="transmembrane region" description="Helical" evidence="6">
    <location>
        <begin position="42"/>
        <end position="62"/>
    </location>
</feature>
<dbReference type="InParanoid" id="A0A1Y2FTU8"/>
<dbReference type="GO" id="GO:0032472">
    <property type="term" value="P:Golgi calcium ion transport"/>
    <property type="evidence" value="ECO:0007669"/>
    <property type="project" value="TreeGrafter"/>
</dbReference>
<dbReference type="OrthoDB" id="442680at2759"/>
<comment type="subcellular location">
    <subcellularLocation>
        <location evidence="1 6">Membrane</location>
        <topology evidence="1 6">Multi-pass membrane protein</topology>
    </subcellularLocation>
</comment>
<dbReference type="InterPro" id="IPR049555">
    <property type="entry name" value="GDT1-like_CS"/>
</dbReference>
<evidence type="ECO:0000256" key="5">
    <source>
        <dbReference type="ARBA" id="ARBA00023136"/>
    </source>
</evidence>
<feature type="transmembrane region" description="Helical" evidence="6">
    <location>
        <begin position="255"/>
        <end position="272"/>
    </location>
</feature>
<dbReference type="Pfam" id="PF01169">
    <property type="entry name" value="GDT1"/>
    <property type="match status" value="2"/>
</dbReference>
<comment type="similarity">
    <text evidence="2 6">Belongs to the GDT1 family.</text>
</comment>
<feature type="transmembrane region" description="Helical" evidence="6">
    <location>
        <begin position="12"/>
        <end position="35"/>
    </location>
</feature>
<dbReference type="STRING" id="106004.A0A1Y2FTU8"/>
<accession>A0A1Y2FTU8</accession>
<gene>
    <name evidence="8" type="ORF">BCR35DRAFT_320956</name>
</gene>
<evidence type="ECO:0000256" key="6">
    <source>
        <dbReference type="RuleBase" id="RU365102"/>
    </source>
</evidence>
<proteinExistence type="inferred from homology"/>
<evidence type="ECO:0000256" key="7">
    <source>
        <dbReference type="SAM" id="MobiDB-lite"/>
    </source>
</evidence>
<dbReference type="PROSITE" id="PS01214">
    <property type="entry name" value="UPF0016"/>
    <property type="match status" value="1"/>
</dbReference>
<keyword evidence="5 6" id="KW-0472">Membrane</keyword>
<organism evidence="8 9">
    <name type="scientific">Leucosporidium creatinivorum</name>
    <dbReference type="NCBI Taxonomy" id="106004"/>
    <lineage>
        <taxon>Eukaryota</taxon>
        <taxon>Fungi</taxon>
        <taxon>Dikarya</taxon>
        <taxon>Basidiomycota</taxon>
        <taxon>Pucciniomycotina</taxon>
        <taxon>Microbotryomycetes</taxon>
        <taxon>Leucosporidiales</taxon>
        <taxon>Leucosporidium</taxon>
    </lineage>
</organism>
<evidence type="ECO:0000256" key="3">
    <source>
        <dbReference type="ARBA" id="ARBA00022692"/>
    </source>
</evidence>
<feature type="transmembrane region" description="Helical" evidence="6">
    <location>
        <begin position="74"/>
        <end position="91"/>
    </location>
</feature>
<dbReference type="GO" id="GO:0015085">
    <property type="term" value="F:calcium ion transmembrane transporter activity"/>
    <property type="evidence" value="ECO:0007669"/>
    <property type="project" value="TreeGrafter"/>
</dbReference>
<dbReference type="AlphaFoldDB" id="A0A1Y2FTU8"/>
<feature type="transmembrane region" description="Helical" evidence="6">
    <location>
        <begin position="222"/>
        <end position="243"/>
    </location>
</feature>
<dbReference type="GO" id="GO:0032468">
    <property type="term" value="P:Golgi calcium ion homeostasis"/>
    <property type="evidence" value="ECO:0007669"/>
    <property type="project" value="TreeGrafter"/>
</dbReference>
<feature type="region of interest" description="Disordered" evidence="7">
    <location>
        <begin position="116"/>
        <end position="167"/>
    </location>
</feature>
<evidence type="ECO:0000313" key="9">
    <source>
        <dbReference type="Proteomes" id="UP000193467"/>
    </source>
</evidence>
<dbReference type="InterPro" id="IPR001727">
    <property type="entry name" value="GDT1-like"/>
</dbReference>
<evidence type="ECO:0000313" key="8">
    <source>
        <dbReference type="EMBL" id="ORY87422.1"/>
    </source>
</evidence>
<keyword evidence="4 6" id="KW-1133">Transmembrane helix</keyword>
<reference evidence="8 9" key="1">
    <citation type="submission" date="2016-07" db="EMBL/GenBank/DDBJ databases">
        <title>Pervasive Adenine N6-methylation of Active Genes in Fungi.</title>
        <authorList>
            <consortium name="DOE Joint Genome Institute"/>
            <person name="Mondo S.J."/>
            <person name="Dannebaum R.O."/>
            <person name="Kuo R.C."/>
            <person name="Labutti K."/>
            <person name="Haridas S."/>
            <person name="Kuo A."/>
            <person name="Salamov A."/>
            <person name="Ahrendt S.R."/>
            <person name="Lipzen A."/>
            <person name="Sullivan W."/>
            <person name="Andreopoulos W.B."/>
            <person name="Clum A."/>
            <person name="Lindquist E."/>
            <person name="Daum C."/>
            <person name="Ramamoorthy G.K."/>
            <person name="Gryganskyi A."/>
            <person name="Culley D."/>
            <person name="Magnuson J.K."/>
            <person name="James T.Y."/>
            <person name="O'Malley M.A."/>
            <person name="Stajich J.E."/>
            <person name="Spatafora J.W."/>
            <person name="Visel A."/>
            <person name="Grigoriev I.V."/>
        </authorList>
    </citation>
    <scope>NUCLEOTIDE SEQUENCE [LARGE SCALE GENOMIC DNA]</scope>
    <source>
        <strain evidence="8 9">62-1032</strain>
    </source>
</reference>
<name>A0A1Y2FTU8_9BASI</name>
<dbReference type="GO" id="GO:0005384">
    <property type="term" value="F:manganese ion transmembrane transporter activity"/>
    <property type="evidence" value="ECO:0007669"/>
    <property type="project" value="TreeGrafter"/>
</dbReference>
<keyword evidence="9" id="KW-1185">Reference proteome</keyword>
<dbReference type="FunCoup" id="A0A1Y2FTU8">
    <property type="interactions" value="417"/>
</dbReference>
<dbReference type="PANTHER" id="PTHR12608">
    <property type="entry name" value="TRANSMEMBRANE PROTEIN HTP-1 RELATED"/>
    <property type="match status" value="1"/>
</dbReference>
<dbReference type="Proteomes" id="UP000193467">
    <property type="component" value="Unassembled WGS sequence"/>
</dbReference>
<dbReference type="GO" id="GO:0005794">
    <property type="term" value="C:Golgi apparatus"/>
    <property type="evidence" value="ECO:0007669"/>
    <property type="project" value="TreeGrafter"/>
</dbReference>
<protein>
    <recommendedName>
        <fullName evidence="6">GDT1 family protein</fullName>
    </recommendedName>
</protein>
<sequence length="291" mass="31505">MLDGLPTSFDGLGRAISVIVVSEIGDKTFLIAAILSMRHPRVTIFCGSIMALALMSLLSSLLGTIVPTLLPKRYTTIAAALLFFIFGGRMLQEGLAMEAGEKGREKMEEEMREVQKEVEEAEEEVSSGGKRTGPSYAMSDLEEGRMSPARVATPPTGRSRRGSLTMPSKDAAVSGLKDGAKNLCHLFFSPIFVQAFVLTFLAEWGDRSQITTIALAAAHNVWLVTFGTTLGHSFCTMLAVLGGRWISQHISIKHVTLGGAVLFLIFGFVYAYEAIYYEEVADIVLAGVESL</sequence>
<dbReference type="PANTHER" id="PTHR12608:SF1">
    <property type="entry name" value="TRANSMEMBRANE PROTEIN 165"/>
    <property type="match status" value="1"/>
</dbReference>
<evidence type="ECO:0000256" key="2">
    <source>
        <dbReference type="ARBA" id="ARBA00009190"/>
    </source>
</evidence>
<keyword evidence="3 6" id="KW-0812">Transmembrane</keyword>